<keyword evidence="1" id="KW-0812">Transmembrane</keyword>
<feature type="transmembrane region" description="Helical" evidence="1">
    <location>
        <begin position="244"/>
        <end position="263"/>
    </location>
</feature>
<feature type="transmembrane region" description="Helical" evidence="1">
    <location>
        <begin position="217"/>
        <end position="238"/>
    </location>
</feature>
<evidence type="ECO:0000256" key="1">
    <source>
        <dbReference type="SAM" id="Phobius"/>
    </source>
</evidence>
<organism evidence="2 3">
    <name type="scientific">Floridaenema fluviatile BLCC-F154</name>
    <dbReference type="NCBI Taxonomy" id="3153640"/>
    <lineage>
        <taxon>Bacteria</taxon>
        <taxon>Bacillati</taxon>
        <taxon>Cyanobacteriota</taxon>
        <taxon>Cyanophyceae</taxon>
        <taxon>Oscillatoriophycideae</taxon>
        <taxon>Aerosakkonematales</taxon>
        <taxon>Aerosakkonemataceae</taxon>
        <taxon>Floridanema</taxon>
        <taxon>Floridanema fluviatile</taxon>
    </lineage>
</organism>
<feature type="transmembrane region" description="Helical" evidence="1">
    <location>
        <begin position="275"/>
        <end position="297"/>
    </location>
</feature>
<keyword evidence="1" id="KW-1133">Transmembrane helix</keyword>
<accession>A0ABV4Y5N7</accession>
<dbReference type="RefSeq" id="WP_413255643.1">
    <property type="nucleotide sequence ID" value="NZ_JBHFNS010000017.1"/>
</dbReference>
<evidence type="ECO:0000313" key="3">
    <source>
        <dbReference type="Proteomes" id="UP001576776"/>
    </source>
</evidence>
<feature type="transmembrane region" description="Helical" evidence="1">
    <location>
        <begin position="58"/>
        <end position="80"/>
    </location>
</feature>
<keyword evidence="3" id="KW-1185">Reference proteome</keyword>
<gene>
    <name evidence="2" type="ORF">ACE1B6_02450</name>
</gene>
<name>A0ABV4Y5N7_9CYAN</name>
<dbReference type="Proteomes" id="UP001576776">
    <property type="component" value="Unassembled WGS sequence"/>
</dbReference>
<feature type="transmembrane region" description="Helical" evidence="1">
    <location>
        <begin position="163"/>
        <end position="182"/>
    </location>
</feature>
<dbReference type="EMBL" id="JBHFNS010000017">
    <property type="protein sequence ID" value="MFB2934114.1"/>
    <property type="molecule type" value="Genomic_DNA"/>
</dbReference>
<protein>
    <submittedName>
        <fullName evidence="2">UPF0104 family protein</fullName>
    </submittedName>
</protein>
<sequence>MISKTTLTKPLKQTLSHLKPYLRWVILGATLFFLAKALKDHATQIAAIRINGAGWAMLAIALSVTLIAHIWSSWVWVWIFHHLKQPIAYKWGIPVYLKTNIAKYVPGNVWHFYGRIVAAKEVGISSEIATVSVLLEPLLMAAAALIVALIGFQFVGWHKSSFVIWQILGLAAVLTAVHPRILNPVIQKLGKAKQKSTGVANLKTTALKVKSYPLLPLMGEMCFVGLRGVGFLLTLWALSPIDPTQISLLITAFSLAWVLGLIVPGAPGGMGVFEATALTILGSSFSPALMLATVALYRMISILAETSAAGLASLYQVVFQKH</sequence>
<comment type="caution">
    <text evidence="2">The sequence shown here is derived from an EMBL/GenBank/DDBJ whole genome shotgun (WGS) entry which is preliminary data.</text>
</comment>
<evidence type="ECO:0000313" key="2">
    <source>
        <dbReference type="EMBL" id="MFB2934114.1"/>
    </source>
</evidence>
<keyword evidence="1" id="KW-0472">Membrane</keyword>
<feature type="transmembrane region" description="Helical" evidence="1">
    <location>
        <begin position="21"/>
        <end position="38"/>
    </location>
</feature>
<feature type="transmembrane region" description="Helical" evidence="1">
    <location>
        <begin position="138"/>
        <end position="157"/>
    </location>
</feature>
<proteinExistence type="predicted"/>
<reference evidence="2 3" key="1">
    <citation type="submission" date="2024-09" db="EMBL/GenBank/DDBJ databases">
        <title>Floridaenema gen nov. (Aerosakkonemataceae, Aerosakkonematales ord. nov., Cyanobacteria) from benthic tropical and subtropical fresh waters, with the description of four new species.</title>
        <authorList>
            <person name="Moretto J.A."/>
            <person name="Berthold D.E."/>
            <person name="Lefler F.W."/>
            <person name="Huang I.-S."/>
            <person name="Laughinghouse H. IV."/>
        </authorList>
    </citation>
    <scope>NUCLEOTIDE SEQUENCE [LARGE SCALE GENOMIC DNA]</scope>
    <source>
        <strain evidence="2 3">BLCC-F154</strain>
    </source>
</reference>